<reference evidence="3 4" key="1">
    <citation type="submission" date="2016-10" db="EMBL/GenBank/DDBJ databases">
        <authorList>
            <person name="de Groot N.N."/>
        </authorList>
    </citation>
    <scope>NUCLEOTIDE SEQUENCE [LARGE SCALE GENOMIC DNA]</scope>
    <source>
        <strain evidence="3 4">DSM 16981</strain>
    </source>
</reference>
<dbReference type="OrthoDB" id="9797047at2"/>
<name>A0A1H0AKR9_9FIRM</name>
<dbReference type="PANTHER" id="PTHR35848">
    <property type="entry name" value="OXALATE-BINDING PROTEIN"/>
    <property type="match status" value="1"/>
</dbReference>
<dbReference type="InterPro" id="IPR013096">
    <property type="entry name" value="Cupin_2"/>
</dbReference>
<dbReference type="Proteomes" id="UP000199309">
    <property type="component" value="Unassembled WGS sequence"/>
</dbReference>
<dbReference type="GO" id="GO:0046872">
    <property type="term" value="F:metal ion binding"/>
    <property type="evidence" value="ECO:0007669"/>
    <property type="project" value="UniProtKB-KW"/>
</dbReference>
<dbReference type="InterPro" id="IPR011051">
    <property type="entry name" value="RmlC_Cupin_sf"/>
</dbReference>
<keyword evidence="1" id="KW-0479">Metal-binding</keyword>
<dbReference type="Pfam" id="PF07883">
    <property type="entry name" value="Cupin_2"/>
    <property type="match status" value="1"/>
</dbReference>
<feature type="domain" description="Cupin type-2" evidence="2">
    <location>
        <begin position="100"/>
        <end position="162"/>
    </location>
</feature>
<dbReference type="Gene3D" id="2.60.120.10">
    <property type="entry name" value="Jelly Rolls"/>
    <property type="match status" value="1"/>
</dbReference>
<dbReference type="InterPro" id="IPR014710">
    <property type="entry name" value="RmlC-like_jellyroll"/>
</dbReference>
<dbReference type="AlphaFoldDB" id="A0A1H0AKR9"/>
<gene>
    <name evidence="3" type="ORF">SAMN05660299_02544</name>
</gene>
<protein>
    <submittedName>
        <fullName evidence="3">Cupin domain-containing protein</fullName>
    </submittedName>
</protein>
<evidence type="ECO:0000313" key="4">
    <source>
        <dbReference type="Proteomes" id="UP000199309"/>
    </source>
</evidence>
<accession>A0A1H0AKR9</accession>
<evidence type="ECO:0000259" key="2">
    <source>
        <dbReference type="Pfam" id="PF07883"/>
    </source>
</evidence>
<proteinExistence type="predicted"/>
<keyword evidence="4" id="KW-1185">Reference proteome</keyword>
<dbReference type="SUPFAM" id="SSF51182">
    <property type="entry name" value="RmlC-like cupins"/>
    <property type="match status" value="1"/>
</dbReference>
<dbReference type="PANTHER" id="PTHR35848:SF6">
    <property type="entry name" value="CUPIN TYPE-2 DOMAIN-CONTAINING PROTEIN"/>
    <property type="match status" value="1"/>
</dbReference>
<dbReference type="InterPro" id="IPR051610">
    <property type="entry name" value="GPI/OXD"/>
</dbReference>
<sequence length="214" mass="25024">MLLWEEVLLDGLRMHHLNPLYKTNEIVLYLIRETNDNKNTWIREKTCIRKGVFCMNNKKVIVSRWKDLDKQSNSFGKTYEYDRYKFIKGEDGFKSNIAFLRLPPKKAAFPLHYHEYSEETFYIISGEGMLETKEGKQEVKTGDIIFFPTGSEGMHKLTNNSAVEDLLYIDFDTYVPLDITYYPGKDKIGIFGEHYTGVLRKTSAVDLYEGEEDN</sequence>
<organism evidence="3 4">
    <name type="scientific">Megasphaera paucivorans</name>
    <dbReference type="NCBI Taxonomy" id="349095"/>
    <lineage>
        <taxon>Bacteria</taxon>
        <taxon>Bacillati</taxon>
        <taxon>Bacillota</taxon>
        <taxon>Negativicutes</taxon>
        <taxon>Veillonellales</taxon>
        <taxon>Veillonellaceae</taxon>
        <taxon>Megasphaera</taxon>
    </lineage>
</organism>
<dbReference type="STRING" id="349095.SAMN05660299_02544"/>
<evidence type="ECO:0000256" key="1">
    <source>
        <dbReference type="ARBA" id="ARBA00022723"/>
    </source>
</evidence>
<evidence type="ECO:0000313" key="3">
    <source>
        <dbReference type="EMBL" id="SDN34140.1"/>
    </source>
</evidence>
<dbReference type="EMBL" id="FNHQ01000040">
    <property type="protein sequence ID" value="SDN34140.1"/>
    <property type="molecule type" value="Genomic_DNA"/>
</dbReference>